<keyword evidence="3" id="KW-1185">Reference proteome</keyword>
<reference evidence="2 3" key="2">
    <citation type="journal article" date="2017" name="Genome Biol.">
        <title>New reference genome sequences of hot pepper reveal the massive evolution of plant disease-resistance genes by retroduplication.</title>
        <authorList>
            <person name="Kim S."/>
            <person name="Park J."/>
            <person name="Yeom S.I."/>
            <person name="Kim Y.M."/>
            <person name="Seo E."/>
            <person name="Kim K.T."/>
            <person name="Kim M.S."/>
            <person name="Lee J.M."/>
            <person name="Cheong K."/>
            <person name="Shin H.S."/>
            <person name="Kim S.B."/>
            <person name="Han K."/>
            <person name="Lee J."/>
            <person name="Park M."/>
            <person name="Lee H.A."/>
            <person name="Lee H.Y."/>
            <person name="Lee Y."/>
            <person name="Oh S."/>
            <person name="Lee J.H."/>
            <person name="Choi E."/>
            <person name="Choi E."/>
            <person name="Lee S.E."/>
            <person name="Jeon J."/>
            <person name="Kim H."/>
            <person name="Choi G."/>
            <person name="Song H."/>
            <person name="Lee J."/>
            <person name="Lee S.C."/>
            <person name="Kwon J.K."/>
            <person name="Lee H.Y."/>
            <person name="Koo N."/>
            <person name="Hong Y."/>
            <person name="Kim R.W."/>
            <person name="Kang W.H."/>
            <person name="Huh J.H."/>
            <person name="Kang B.C."/>
            <person name="Yang T.J."/>
            <person name="Lee Y.H."/>
            <person name="Bennetzen J.L."/>
            <person name="Choi D."/>
        </authorList>
    </citation>
    <scope>NUCLEOTIDE SEQUENCE [LARGE SCALE GENOMIC DNA]</scope>
    <source>
        <strain evidence="3">cv. CM334</strain>
    </source>
</reference>
<name>A0A2G2YAB5_CAPAN</name>
<reference evidence="2 3" key="1">
    <citation type="journal article" date="2014" name="Nat. Genet.">
        <title>Genome sequence of the hot pepper provides insights into the evolution of pungency in Capsicum species.</title>
        <authorList>
            <person name="Kim S."/>
            <person name="Park M."/>
            <person name="Yeom S.I."/>
            <person name="Kim Y.M."/>
            <person name="Lee J.M."/>
            <person name="Lee H.A."/>
            <person name="Seo E."/>
            <person name="Choi J."/>
            <person name="Cheong K."/>
            <person name="Kim K.T."/>
            <person name="Jung K."/>
            <person name="Lee G.W."/>
            <person name="Oh S.K."/>
            <person name="Bae C."/>
            <person name="Kim S.B."/>
            <person name="Lee H.Y."/>
            <person name="Kim S.Y."/>
            <person name="Kim M.S."/>
            <person name="Kang B.C."/>
            <person name="Jo Y.D."/>
            <person name="Yang H.B."/>
            <person name="Jeong H.J."/>
            <person name="Kang W.H."/>
            <person name="Kwon J.K."/>
            <person name="Shin C."/>
            <person name="Lim J.Y."/>
            <person name="Park J.H."/>
            <person name="Huh J.H."/>
            <person name="Kim J.S."/>
            <person name="Kim B.D."/>
            <person name="Cohen O."/>
            <person name="Paran I."/>
            <person name="Suh M.C."/>
            <person name="Lee S.B."/>
            <person name="Kim Y.K."/>
            <person name="Shin Y."/>
            <person name="Noh S.J."/>
            <person name="Park J."/>
            <person name="Seo Y.S."/>
            <person name="Kwon S.Y."/>
            <person name="Kim H.A."/>
            <person name="Park J.M."/>
            <person name="Kim H.J."/>
            <person name="Choi S.B."/>
            <person name="Bosland P.W."/>
            <person name="Reeves G."/>
            <person name="Jo S.H."/>
            <person name="Lee B.W."/>
            <person name="Cho H.T."/>
            <person name="Choi H.S."/>
            <person name="Lee M.S."/>
            <person name="Yu Y."/>
            <person name="Do Choi Y."/>
            <person name="Park B.S."/>
            <person name="van Deynze A."/>
            <person name="Ashrafi H."/>
            <person name="Hill T."/>
            <person name="Kim W.T."/>
            <person name="Pai H.S."/>
            <person name="Ahn H.K."/>
            <person name="Yeam I."/>
            <person name="Giovannoni J.J."/>
            <person name="Rose J.K."/>
            <person name="Sorensen I."/>
            <person name="Lee S.J."/>
            <person name="Kim R.W."/>
            <person name="Choi I.Y."/>
            <person name="Choi B.S."/>
            <person name="Lim J.S."/>
            <person name="Lee Y.H."/>
            <person name="Choi D."/>
        </authorList>
    </citation>
    <scope>NUCLEOTIDE SEQUENCE [LARGE SCALE GENOMIC DNA]</scope>
    <source>
        <strain evidence="3">cv. CM334</strain>
    </source>
</reference>
<feature type="region of interest" description="Disordered" evidence="1">
    <location>
        <begin position="144"/>
        <end position="175"/>
    </location>
</feature>
<feature type="compositionally biased region" description="Basic and acidic residues" evidence="1">
    <location>
        <begin position="148"/>
        <end position="157"/>
    </location>
</feature>
<proteinExistence type="predicted"/>
<accession>A0A2G2YAB5</accession>
<evidence type="ECO:0000313" key="2">
    <source>
        <dbReference type="EMBL" id="PHT66680.1"/>
    </source>
</evidence>
<dbReference type="AlphaFoldDB" id="A0A2G2YAB5"/>
<dbReference type="Proteomes" id="UP000222542">
    <property type="component" value="Unassembled WGS sequence"/>
</dbReference>
<feature type="compositionally biased region" description="Polar residues" evidence="1">
    <location>
        <begin position="165"/>
        <end position="175"/>
    </location>
</feature>
<evidence type="ECO:0000256" key="1">
    <source>
        <dbReference type="SAM" id="MobiDB-lite"/>
    </source>
</evidence>
<evidence type="ECO:0000313" key="3">
    <source>
        <dbReference type="Proteomes" id="UP000222542"/>
    </source>
</evidence>
<dbReference type="CDD" id="cd09272">
    <property type="entry name" value="RNase_HI_RT_Ty1"/>
    <property type="match status" value="1"/>
</dbReference>
<organism evidence="2 3">
    <name type="scientific">Capsicum annuum</name>
    <name type="common">Capsicum pepper</name>
    <dbReference type="NCBI Taxonomy" id="4072"/>
    <lineage>
        <taxon>Eukaryota</taxon>
        <taxon>Viridiplantae</taxon>
        <taxon>Streptophyta</taxon>
        <taxon>Embryophyta</taxon>
        <taxon>Tracheophyta</taxon>
        <taxon>Spermatophyta</taxon>
        <taxon>Magnoliopsida</taxon>
        <taxon>eudicotyledons</taxon>
        <taxon>Gunneridae</taxon>
        <taxon>Pentapetalae</taxon>
        <taxon>asterids</taxon>
        <taxon>lamiids</taxon>
        <taxon>Solanales</taxon>
        <taxon>Solanaceae</taxon>
        <taxon>Solanoideae</taxon>
        <taxon>Capsiceae</taxon>
        <taxon>Capsicum</taxon>
    </lineage>
</organism>
<comment type="caution">
    <text evidence="2">The sequence shown here is derived from an EMBL/GenBank/DDBJ whole genome shotgun (WGS) entry which is preliminary data.</text>
</comment>
<protein>
    <submittedName>
        <fullName evidence="2">Uncharacterized protein</fullName>
    </submittedName>
</protein>
<sequence length="279" mass="31569">MFLPTGGDSYKRVNFSVLGNCMLEPVETNDSIEVEKTPCEAQEVIKNRDEVRKYGSILDCEMGIVESSDFRIFMEEEAHEERNYVAPVCIHCDSQAAIGRARSMMYNGKSRHIRRRHNTVKELLTSVIITLDYVKSKDNVPDSLTKGLSREGVERTSKGMGLRPRTSQHGGKMTSDSQIQDAATFVGATNITTSSRTNAPPTMALAEKPEKFVGIDFKLWQQKIFFYLTTLCLQRFTSEDASEVLEGTLDKERFVIVEAWKHSDFLCRNYILSGLQDDL</sequence>
<gene>
    <name evidence="2" type="ORF">T459_31105</name>
</gene>
<dbReference type="Gramene" id="PHT66680">
    <property type="protein sequence ID" value="PHT66680"/>
    <property type="gene ID" value="T459_31105"/>
</dbReference>
<dbReference type="EMBL" id="AYRZ02000012">
    <property type="protein sequence ID" value="PHT66680.1"/>
    <property type="molecule type" value="Genomic_DNA"/>
</dbReference>